<evidence type="ECO:0000313" key="6">
    <source>
        <dbReference type="EMBL" id="MFD2755296.1"/>
    </source>
</evidence>
<evidence type="ECO:0000313" key="7">
    <source>
        <dbReference type="Proteomes" id="UP001597463"/>
    </source>
</evidence>
<dbReference type="InterPro" id="IPR005119">
    <property type="entry name" value="LysR_subst-bd"/>
</dbReference>
<dbReference type="InterPro" id="IPR000847">
    <property type="entry name" value="LysR_HTH_N"/>
</dbReference>
<dbReference type="Gene3D" id="3.40.190.10">
    <property type="entry name" value="Periplasmic binding protein-like II"/>
    <property type="match status" value="2"/>
</dbReference>
<feature type="domain" description="HTH lysR-type" evidence="5">
    <location>
        <begin position="23"/>
        <end position="80"/>
    </location>
</feature>
<dbReference type="PROSITE" id="PS50931">
    <property type="entry name" value="HTH_LYSR"/>
    <property type="match status" value="1"/>
</dbReference>
<dbReference type="PRINTS" id="PR00039">
    <property type="entry name" value="HTHLYSR"/>
</dbReference>
<dbReference type="InterPro" id="IPR058163">
    <property type="entry name" value="LysR-type_TF_proteobact-type"/>
</dbReference>
<protein>
    <submittedName>
        <fullName evidence="6">LysR substrate-binding domain-containing protein</fullName>
    </submittedName>
</protein>
<dbReference type="Proteomes" id="UP001597463">
    <property type="component" value="Unassembled WGS sequence"/>
</dbReference>
<dbReference type="SUPFAM" id="SSF46785">
    <property type="entry name" value="Winged helix' DNA-binding domain"/>
    <property type="match status" value="1"/>
</dbReference>
<reference evidence="7" key="1">
    <citation type="journal article" date="2019" name="Int. J. Syst. Evol. Microbiol.">
        <title>The Global Catalogue of Microorganisms (GCM) 10K type strain sequencing project: providing services to taxonomists for standard genome sequencing and annotation.</title>
        <authorList>
            <consortium name="The Broad Institute Genomics Platform"/>
            <consortium name="The Broad Institute Genome Sequencing Center for Infectious Disease"/>
            <person name="Wu L."/>
            <person name="Ma J."/>
        </authorList>
    </citation>
    <scope>NUCLEOTIDE SEQUENCE [LARGE SCALE GENOMIC DNA]</scope>
    <source>
        <strain evidence="7">TISTR 1906</strain>
    </source>
</reference>
<keyword evidence="4" id="KW-0804">Transcription</keyword>
<dbReference type="InterPro" id="IPR036390">
    <property type="entry name" value="WH_DNA-bd_sf"/>
</dbReference>
<sequence length="321" mass="35487">MISQEKSELESQYGDAPGARRLPSLVALRCFEAAARLESFSRAADELHLTHGAVSRAVRTVEDELGVPLFERRSRRVYLNDHGRVLFDGVHAGLARMSEAAEAVRRRASQRPLLLSCEPTLLMRWLIPRWGDFQARHPQHKVHLVAGGGPVDWGAGLDLAIRRNDFDWGRTIHAVPLCAERMGPVCQPDQLARFFEDDGQGSYRLRVDAPLLHSKTRPHAWSDWSKQQKAQARLAPAAGSLMLEHFYLSLQAAAAGLGVAMGPQLLVQDDVQAGRLAAPLGFAADGSQYCLLARQPWAGDSAARQLCDWLLAQMAQTWPLP</sequence>
<dbReference type="PANTHER" id="PTHR30537">
    <property type="entry name" value="HTH-TYPE TRANSCRIPTIONAL REGULATOR"/>
    <property type="match status" value="1"/>
</dbReference>
<dbReference type="Pfam" id="PF03466">
    <property type="entry name" value="LysR_substrate"/>
    <property type="match status" value="1"/>
</dbReference>
<keyword evidence="7" id="KW-1185">Reference proteome</keyword>
<organism evidence="6 7">
    <name type="scientific">Comamonas terrae</name>
    <dbReference type="NCBI Taxonomy" id="673548"/>
    <lineage>
        <taxon>Bacteria</taxon>
        <taxon>Pseudomonadati</taxon>
        <taxon>Pseudomonadota</taxon>
        <taxon>Betaproteobacteria</taxon>
        <taxon>Burkholderiales</taxon>
        <taxon>Comamonadaceae</taxon>
        <taxon>Comamonas</taxon>
    </lineage>
</organism>
<evidence type="ECO:0000256" key="3">
    <source>
        <dbReference type="ARBA" id="ARBA00023125"/>
    </source>
</evidence>
<dbReference type="PANTHER" id="PTHR30537:SF74">
    <property type="entry name" value="HTH-TYPE TRANSCRIPTIONAL REGULATOR TRPI"/>
    <property type="match status" value="1"/>
</dbReference>
<keyword evidence="2" id="KW-0805">Transcription regulation</keyword>
<dbReference type="RefSeq" id="WP_066478546.1">
    <property type="nucleotide sequence ID" value="NZ_BCNT01000008.1"/>
</dbReference>
<evidence type="ECO:0000256" key="2">
    <source>
        <dbReference type="ARBA" id="ARBA00023015"/>
    </source>
</evidence>
<keyword evidence="3" id="KW-0238">DNA-binding</keyword>
<dbReference type="Pfam" id="PF00126">
    <property type="entry name" value="HTH_1"/>
    <property type="match status" value="1"/>
</dbReference>
<name>A0ABW5UP15_9BURK</name>
<accession>A0ABW5UP15</accession>
<evidence type="ECO:0000256" key="1">
    <source>
        <dbReference type="ARBA" id="ARBA00009437"/>
    </source>
</evidence>
<dbReference type="Gene3D" id="1.10.10.10">
    <property type="entry name" value="Winged helix-like DNA-binding domain superfamily/Winged helix DNA-binding domain"/>
    <property type="match status" value="1"/>
</dbReference>
<comment type="similarity">
    <text evidence="1">Belongs to the LysR transcriptional regulatory family.</text>
</comment>
<dbReference type="SUPFAM" id="SSF53850">
    <property type="entry name" value="Periplasmic binding protein-like II"/>
    <property type="match status" value="1"/>
</dbReference>
<gene>
    <name evidence="6" type="ORF">ACFSW6_14460</name>
</gene>
<dbReference type="EMBL" id="JBHUMV010000006">
    <property type="protein sequence ID" value="MFD2755296.1"/>
    <property type="molecule type" value="Genomic_DNA"/>
</dbReference>
<proteinExistence type="inferred from homology"/>
<comment type="caution">
    <text evidence="6">The sequence shown here is derived from an EMBL/GenBank/DDBJ whole genome shotgun (WGS) entry which is preliminary data.</text>
</comment>
<dbReference type="InterPro" id="IPR036388">
    <property type="entry name" value="WH-like_DNA-bd_sf"/>
</dbReference>
<evidence type="ECO:0000259" key="5">
    <source>
        <dbReference type="PROSITE" id="PS50931"/>
    </source>
</evidence>
<evidence type="ECO:0000256" key="4">
    <source>
        <dbReference type="ARBA" id="ARBA00023163"/>
    </source>
</evidence>